<sequence length="90" mass="10411">MFLEIVNIHAAAQSGFMKELQDAGFKNGDVIQALRQRFDPDVKCNVWDVVETDEYLFDTIEIEGSWTCITEYMIIDNGNVECHYPCFRIV</sequence>
<protein>
    <submittedName>
        <fullName evidence="1">Uncharacterized protein</fullName>
    </submittedName>
</protein>
<dbReference type="GeneID" id="26636243"/>
<dbReference type="Proteomes" id="UP000030717">
    <property type="component" value="Segment"/>
</dbReference>
<dbReference type="EMBL" id="KP007361">
    <property type="protein sequence ID" value="AIZ02425.1"/>
    <property type="molecule type" value="Genomic_DNA"/>
</dbReference>
<evidence type="ECO:0000313" key="2">
    <source>
        <dbReference type="Proteomes" id="UP000030717"/>
    </source>
</evidence>
<keyword evidence="2" id="KW-1185">Reference proteome</keyword>
<gene>
    <name evidence="1" type="ORF">VR25_081</name>
</gene>
<dbReference type="RefSeq" id="YP_009209823.1">
    <property type="nucleotide sequence ID" value="NC_028925.1"/>
</dbReference>
<proteinExistence type="predicted"/>
<dbReference type="KEGG" id="vg:26636243"/>
<evidence type="ECO:0000313" key="1">
    <source>
        <dbReference type="EMBL" id="AIZ02425.1"/>
    </source>
</evidence>
<reference evidence="1 2" key="1">
    <citation type="submission" date="2014-10" db="EMBL/GenBank/DDBJ databases">
        <title>VR bacteriophages - a small but diverse group of low-temperature viruses.</title>
        <authorList>
            <person name="Kaliniene L."/>
            <person name="Meskys R."/>
            <person name="Simoliunas E."/>
            <person name="Zajanckauskaite A."/>
            <person name="Truncaite L."/>
        </authorList>
    </citation>
    <scope>NUCLEOTIDE SEQUENCE [LARGE SCALE GENOMIC DNA]</scope>
</reference>
<name>A0A0A7HFX0_9CAUD</name>
<organism evidence="1 2">
    <name type="scientific">Escherichia phage vB_EcoM_VR25</name>
    <dbReference type="NCBI Taxonomy" id="1567028"/>
    <lineage>
        <taxon>Viruses</taxon>
        <taxon>Duplodnaviria</taxon>
        <taxon>Heunggongvirae</taxon>
        <taxon>Uroviricota</taxon>
        <taxon>Caudoviricetes</taxon>
        <taxon>Pantevenvirales</taxon>
        <taxon>Straboviridae</taxon>
        <taxon>Tevenvirinae</taxon>
        <taxon>Gaprivervirus</taxon>
        <taxon>Gaprivervirus vr25</taxon>
    </lineage>
</organism>
<accession>A0A0A7HFX0</accession>